<dbReference type="GO" id="GO:0051536">
    <property type="term" value="F:iron-sulfur cluster binding"/>
    <property type="evidence" value="ECO:0007669"/>
    <property type="project" value="InterPro"/>
</dbReference>
<gene>
    <name evidence="2" type="ORF">MSIBF_A1550006</name>
</gene>
<evidence type="ECO:0000259" key="1">
    <source>
        <dbReference type="PROSITE" id="PS51085"/>
    </source>
</evidence>
<dbReference type="InterPro" id="IPR042259">
    <property type="entry name" value="Raco-like_middle_sf"/>
</dbReference>
<protein>
    <recommendedName>
        <fullName evidence="1">2Fe-2S ferredoxin-type domain-containing protein</fullName>
    </recommendedName>
</protein>
<evidence type="ECO:0000313" key="2">
    <source>
        <dbReference type="EMBL" id="CEG11636.1"/>
    </source>
</evidence>
<feature type="domain" description="2Fe-2S ferredoxin-type" evidence="1">
    <location>
        <begin position="3"/>
        <end position="118"/>
    </location>
</feature>
<dbReference type="InterPro" id="IPR041414">
    <property type="entry name" value="Raco-like_middle"/>
</dbReference>
<dbReference type="AlphaFoldDB" id="A0A098E7Z4"/>
<dbReference type="PANTHER" id="PTHR42895">
    <property type="entry name" value="IRON-SULFUR CLUSTER-BINDING PROTEIN-RELATED"/>
    <property type="match status" value="1"/>
</dbReference>
<accession>A0A098E7Z4</accession>
<dbReference type="PROSITE" id="PS51085">
    <property type="entry name" value="2FE2S_FER_2"/>
    <property type="match status" value="1"/>
</dbReference>
<dbReference type="Pfam" id="PF00111">
    <property type="entry name" value="Fer2"/>
    <property type="match status" value="1"/>
</dbReference>
<dbReference type="CDD" id="cd00207">
    <property type="entry name" value="fer2"/>
    <property type="match status" value="1"/>
</dbReference>
<organism evidence="2">
    <name type="scientific">groundwater metagenome</name>
    <dbReference type="NCBI Taxonomy" id="717931"/>
    <lineage>
        <taxon>unclassified sequences</taxon>
        <taxon>metagenomes</taxon>
        <taxon>ecological metagenomes</taxon>
    </lineage>
</organism>
<dbReference type="Pfam" id="PF14574">
    <property type="entry name" value="RACo_C_ter"/>
    <property type="match status" value="1"/>
</dbReference>
<dbReference type="InterPro" id="IPR027980">
    <property type="entry name" value="RACo_C"/>
</dbReference>
<dbReference type="InterPro" id="IPR036010">
    <property type="entry name" value="2Fe-2S_ferredoxin-like_sf"/>
</dbReference>
<name>A0A098E7Z4_9ZZZZ</name>
<dbReference type="SUPFAM" id="SSF54292">
    <property type="entry name" value="2Fe-2S ferredoxin-like"/>
    <property type="match status" value="1"/>
</dbReference>
<dbReference type="PANTHER" id="PTHR42895:SF2">
    <property type="entry name" value="IRON-SULFUR CLUSTER PROTEIN"/>
    <property type="match status" value="1"/>
</dbReference>
<dbReference type="InterPro" id="IPR012675">
    <property type="entry name" value="Beta-grasp_dom_sf"/>
</dbReference>
<dbReference type="InterPro" id="IPR052911">
    <property type="entry name" value="Corrinoid_activation_enz"/>
</dbReference>
<dbReference type="Gene3D" id="3.10.20.30">
    <property type="match status" value="1"/>
</dbReference>
<dbReference type="InterPro" id="IPR001041">
    <property type="entry name" value="2Fe-2S_ferredoxin-type"/>
</dbReference>
<proteinExistence type="predicted"/>
<sequence length="661" mass="73826">MPSKILFKIDGKEKGKEKEKEYILKEIYISDEEISAKESLLTLAAKNDITISNFCNGMGKCGRCKVIVDLKEQEKLDLNKEVLSKVLKQEQILKGYLLACLAFPKNNSNIEVIVPSESIESKYEVLSGKAVEIKRYKEISGDAGVVIDIGTTTVASYLVDLASKDVVDSEGSYNGQVRFGADVMTRMNYIFENNNGAQALQDTIVSTINTHLRKFSERKKFQKISKIVASGNTVMTYLFLKKNPLEIRDSACDNPNFKKPYIVKGRDVNLKYGAEDADVYCVAGLGSYVGGDITSDIIISKIFNEDKICLVIDVGTNGEIALGNKEWLAVCATSAGPAFEGGEVRCGMRAMNGAIDRIKINNNGGEVIYRVIGNDLPKGICGSGLIILIAELMRNKLIDTTGKFNRKLNSERIRKSKFYEEQGQEVYEYVVVSHLETESKEDITLNEKDLENLKYTKAAIFSGANTLLRNTGVKSDEISQIFIAGGFGNFLDLESAILVGLFPDVEREKYKFIGNGSLDGAYKQLIDDNAKKTAEDLALNVTYVDLSKDGNFVDEYSNALYFPHSRLDLFPTWKNFELGIEKTETEVKKEDKKEEKGLVKAEKKEEKAIAKAEEKPKQEELEKTETDIVGGDKRQVEILKKSKMYRIYGFKIEADKLEVEM</sequence>
<dbReference type="EMBL" id="CCXY01000063">
    <property type="protein sequence ID" value="CEG11636.1"/>
    <property type="molecule type" value="Genomic_DNA"/>
</dbReference>
<dbReference type="Pfam" id="PF17651">
    <property type="entry name" value="Raco_middle"/>
    <property type="match status" value="1"/>
</dbReference>
<dbReference type="Gene3D" id="3.30.420.480">
    <property type="entry name" value="Domain of unknown function (DUF4445)"/>
    <property type="match status" value="1"/>
</dbReference>
<reference evidence="2" key="1">
    <citation type="submission" date="2014-09" db="EMBL/GenBank/DDBJ databases">
        <authorList>
            <person name="Probst J Alexander"/>
        </authorList>
    </citation>
    <scope>NUCLEOTIDE SEQUENCE</scope>
</reference>